<dbReference type="Gene3D" id="3.40.630.10">
    <property type="entry name" value="Zn peptidases"/>
    <property type="match status" value="1"/>
</dbReference>
<feature type="domain" description="Peptidase M28" evidence="10">
    <location>
        <begin position="155"/>
        <end position="346"/>
    </location>
</feature>
<dbReference type="PANTHER" id="PTHR12147">
    <property type="entry name" value="METALLOPEPTIDASE M28 FAMILY MEMBER"/>
    <property type="match status" value="1"/>
</dbReference>
<dbReference type="EMBL" id="KV454013">
    <property type="protein sequence ID" value="ODV95845.1"/>
    <property type="molecule type" value="Genomic_DNA"/>
</dbReference>
<keyword evidence="12" id="KW-1185">Reference proteome</keyword>
<reference evidence="12" key="1">
    <citation type="submission" date="2016-05" db="EMBL/GenBank/DDBJ databases">
        <title>Comparative genomics of biotechnologically important yeasts.</title>
        <authorList>
            <consortium name="DOE Joint Genome Institute"/>
            <person name="Riley R."/>
            <person name="Haridas S."/>
            <person name="Wolfe K.H."/>
            <person name="Lopes M.R."/>
            <person name="Hittinger C.T."/>
            <person name="Goker M."/>
            <person name="Salamov A."/>
            <person name="Wisecaver J."/>
            <person name="Long T.M."/>
            <person name="Aerts A.L."/>
            <person name="Barry K."/>
            <person name="Choi C."/>
            <person name="Clum A."/>
            <person name="Coughlan A.Y."/>
            <person name="Deshpande S."/>
            <person name="Douglass A.P."/>
            <person name="Hanson S.J."/>
            <person name="Klenk H.-P."/>
            <person name="Labutti K."/>
            <person name="Lapidus A."/>
            <person name="Lindquist E."/>
            <person name="Lipzen A."/>
            <person name="Meier-Kolthoff J.P."/>
            <person name="Ohm R.A."/>
            <person name="Otillar R.P."/>
            <person name="Pangilinan J."/>
            <person name="Peng Y."/>
            <person name="Rokas A."/>
            <person name="Rosa C.A."/>
            <person name="Scheuner C."/>
            <person name="Sibirny A.A."/>
            <person name="Slot J.C."/>
            <person name="Stielow J.B."/>
            <person name="Sun H."/>
            <person name="Kurtzman C.P."/>
            <person name="Blackwell M."/>
            <person name="Grigoriev I.V."/>
            <person name="Jeffries T.W."/>
        </authorList>
    </citation>
    <scope>NUCLEOTIDE SEQUENCE [LARGE SCALE GENOMIC DNA]</scope>
    <source>
        <strain evidence="12">NRRL Y-2460</strain>
    </source>
</reference>
<proteinExistence type="inferred from homology"/>
<dbReference type="EC" id="3.4.-.-" evidence="9"/>
<keyword evidence="7 9" id="KW-0862">Zinc</keyword>
<dbReference type="InterPro" id="IPR007484">
    <property type="entry name" value="Peptidase_M28"/>
</dbReference>
<keyword evidence="2" id="KW-0031">Aminopeptidase</keyword>
<dbReference type="Proteomes" id="UP000094236">
    <property type="component" value="Unassembled WGS sequence"/>
</dbReference>
<dbReference type="GO" id="GO:0004177">
    <property type="term" value="F:aminopeptidase activity"/>
    <property type="evidence" value="ECO:0007669"/>
    <property type="project" value="UniProtKB-KW"/>
</dbReference>
<evidence type="ECO:0000256" key="5">
    <source>
        <dbReference type="ARBA" id="ARBA00022729"/>
    </source>
</evidence>
<comment type="similarity">
    <text evidence="8">Belongs to the peptidase M28 family. M28E subfamily.</text>
</comment>
<evidence type="ECO:0000256" key="2">
    <source>
        <dbReference type="ARBA" id="ARBA00022438"/>
    </source>
</evidence>
<dbReference type="SUPFAM" id="SSF53187">
    <property type="entry name" value="Zn-dependent exopeptidases"/>
    <property type="match status" value="1"/>
</dbReference>
<dbReference type="STRING" id="669874.A0A1E4TVQ0"/>
<evidence type="ECO:0000256" key="7">
    <source>
        <dbReference type="ARBA" id="ARBA00022833"/>
    </source>
</evidence>
<keyword evidence="4 9" id="KW-0479">Metal-binding</keyword>
<evidence type="ECO:0000256" key="8">
    <source>
        <dbReference type="ARBA" id="ARBA00043962"/>
    </source>
</evidence>
<evidence type="ECO:0000313" key="12">
    <source>
        <dbReference type="Proteomes" id="UP000094236"/>
    </source>
</evidence>
<comment type="cofactor">
    <cofactor evidence="1">
        <name>Zn(2+)</name>
        <dbReference type="ChEBI" id="CHEBI:29105"/>
    </cofactor>
</comment>
<dbReference type="Pfam" id="PF04389">
    <property type="entry name" value="Peptidase_M28"/>
    <property type="match status" value="1"/>
</dbReference>
<evidence type="ECO:0000256" key="1">
    <source>
        <dbReference type="ARBA" id="ARBA00001947"/>
    </source>
</evidence>
<evidence type="ECO:0000313" key="11">
    <source>
        <dbReference type="EMBL" id="ODV95845.1"/>
    </source>
</evidence>
<keyword evidence="3 9" id="KW-0645">Protease</keyword>
<evidence type="ECO:0000259" key="10">
    <source>
        <dbReference type="Pfam" id="PF04389"/>
    </source>
</evidence>
<evidence type="ECO:0000256" key="6">
    <source>
        <dbReference type="ARBA" id="ARBA00022801"/>
    </source>
</evidence>
<feature type="non-terminal residue" evidence="11">
    <location>
        <position position="1"/>
    </location>
</feature>
<name>A0A1E4TVQ0_PACTA</name>
<dbReference type="GO" id="GO:0006508">
    <property type="term" value="P:proteolysis"/>
    <property type="evidence" value="ECO:0007669"/>
    <property type="project" value="UniProtKB-KW"/>
</dbReference>
<evidence type="ECO:0000256" key="4">
    <source>
        <dbReference type="ARBA" id="ARBA00022723"/>
    </source>
</evidence>
<dbReference type="GO" id="GO:0008235">
    <property type="term" value="F:metalloexopeptidase activity"/>
    <property type="evidence" value="ECO:0007669"/>
    <property type="project" value="InterPro"/>
</dbReference>
<dbReference type="InterPro" id="IPR045175">
    <property type="entry name" value="M28_fam"/>
</dbReference>
<gene>
    <name evidence="11" type="ORF">PACTADRAFT_30337</name>
</gene>
<organism evidence="11 12">
    <name type="scientific">Pachysolen tannophilus NRRL Y-2460</name>
    <dbReference type="NCBI Taxonomy" id="669874"/>
    <lineage>
        <taxon>Eukaryota</taxon>
        <taxon>Fungi</taxon>
        <taxon>Dikarya</taxon>
        <taxon>Ascomycota</taxon>
        <taxon>Saccharomycotina</taxon>
        <taxon>Pichiomycetes</taxon>
        <taxon>Pachysolenaceae</taxon>
        <taxon>Pachysolen</taxon>
    </lineage>
</organism>
<keyword evidence="5" id="KW-0732">Signal</keyword>
<feature type="non-terminal residue" evidence="11">
    <location>
        <position position="360"/>
    </location>
</feature>
<protein>
    <recommendedName>
        <fullName evidence="9">Peptide hydrolase</fullName>
        <ecNumber evidence="9">3.4.-.-</ecNumber>
    </recommendedName>
</protein>
<dbReference type="PANTHER" id="PTHR12147:SF56">
    <property type="entry name" value="AMINOPEPTIDASE YDR415C-RELATED"/>
    <property type="match status" value="1"/>
</dbReference>
<evidence type="ECO:0000256" key="3">
    <source>
        <dbReference type="ARBA" id="ARBA00022670"/>
    </source>
</evidence>
<sequence length="360" mass="40980">KKQVAIISEADKLELKKKGIKFHDITNQVIKSNENRNYYLNSEIYLPKYNYPNKTNFHSEKVTELINEIDTQLMFDKLSNFSSFYTRYYKSETGYESTLWLYKEIHSLISDKIAPRVEVKLFDHRDWKQNSIIVTLYGDNAVKNPSGEGYSDKGPIVVLGCHLDSINLLFPSLLAAPGADDDGSGVTTVLETLRIILASAGRKFTFKNTIEFHFYSAEEGGLLGSLDIFHEYRKTQNLTVVAMLQQDMTGYIQRSLENGRAEHIGIMDDHTSQTLTNFVKELIKTYCLIPYHDAECGYACSDHSSALQNGYPSAFVSEAELKYDNPNIHSVSDTVDKLSFEHMAEYVKLGLGYVYELGMW</sequence>
<dbReference type="GO" id="GO:0046872">
    <property type="term" value="F:metal ion binding"/>
    <property type="evidence" value="ECO:0007669"/>
    <property type="project" value="UniProtKB-KW"/>
</dbReference>
<keyword evidence="6 9" id="KW-0378">Hydrolase</keyword>
<accession>A0A1E4TVQ0</accession>
<dbReference type="OrthoDB" id="2214at2759"/>
<evidence type="ECO:0000256" key="9">
    <source>
        <dbReference type="RuleBase" id="RU361240"/>
    </source>
</evidence>
<dbReference type="FunFam" id="3.40.630.10:FF:000042">
    <property type="entry name" value="Peptide hydrolase"/>
    <property type="match status" value="1"/>
</dbReference>
<dbReference type="AlphaFoldDB" id="A0A1E4TVQ0"/>